<dbReference type="InterPro" id="IPR036061">
    <property type="entry name" value="CheW-like_dom_sf"/>
</dbReference>
<dbReference type="SUPFAM" id="SSF50341">
    <property type="entry name" value="CheW-like"/>
    <property type="match status" value="1"/>
</dbReference>
<feature type="modified residue" description="Phosphohistidine" evidence="12">
    <location>
        <position position="48"/>
    </location>
</feature>
<dbReference type="InterPro" id="IPR008207">
    <property type="entry name" value="Sig_transdc_His_kin_Hpt_dom"/>
</dbReference>
<dbReference type="InterPro" id="IPR036890">
    <property type="entry name" value="HATPase_C_sf"/>
</dbReference>
<evidence type="ECO:0000256" key="13">
    <source>
        <dbReference type="SAM" id="MobiDB-lite"/>
    </source>
</evidence>
<keyword evidence="9" id="KW-0067">ATP-binding</keyword>
<dbReference type="GO" id="GO:0005524">
    <property type="term" value="F:ATP binding"/>
    <property type="evidence" value="ECO:0007669"/>
    <property type="project" value="UniProtKB-KW"/>
</dbReference>
<dbReference type="RefSeq" id="WP_055433087.1">
    <property type="nucleotide sequence ID" value="NZ_CYHA01000001.1"/>
</dbReference>
<dbReference type="PANTHER" id="PTHR43395">
    <property type="entry name" value="SENSOR HISTIDINE KINASE CHEA"/>
    <property type="match status" value="1"/>
</dbReference>
<dbReference type="InterPro" id="IPR005467">
    <property type="entry name" value="His_kinase_dom"/>
</dbReference>
<dbReference type="GO" id="GO:0000155">
    <property type="term" value="F:phosphorelay sensor kinase activity"/>
    <property type="evidence" value="ECO:0007669"/>
    <property type="project" value="InterPro"/>
</dbReference>
<dbReference type="PROSITE" id="PS50109">
    <property type="entry name" value="HIS_KIN"/>
    <property type="match status" value="1"/>
</dbReference>
<organism evidence="17 18">
    <name type="scientific">Gulbenkiania indica</name>
    <dbReference type="NCBI Taxonomy" id="375574"/>
    <lineage>
        <taxon>Bacteria</taxon>
        <taxon>Pseudomonadati</taxon>
        <taxon>Pseudomonadota</taxon>
        <taxon>Betaproteobacteria</taxon>
        <taxon>Neisseriales</taxon>
        <taxon>Chromobacteriaceae</taxon>
        <taxon>Gulbenkiania</taxon>
    </lineage>
</organism>
<feature type="compositionally biased region" description="Pro residues" evidence="13">
    <location>
        <begin position="348"/>
        <end position="360"/>
    </location>
</feature>
<dbReference type="GO" id="GO:0005737">
    <property type="term" value="C:cytoplasm"/>
    <property type="evidence" value="ECO:0007669"/>
    <property type="project" value="InterPro"/>
</dbReference>
<dbReference type="Gene3D" id="1.20.120.160">
    <property type="entry name" value="HPT domain"/>
    <property type="match status" value="1"/>
</dbReference>
<evidence type="ECO:0000256" key="5">
    <source>
        <dbReference type="ARBA" id="ARBA00022553"/>
    </source>
</evidence>
<dbReference type="FunFam" id="3.30.565.10:FF:000016">
    <property type="entry name" value="Chemotaxis protein CheA, putative"/>
    <property type="match status" value="1"/>
</dbReference>
<dbReference type="Pfam" id="PF02518">
    <property type="entry name" value="HATPase_c"/>
    <property type="match status" value="1"/>
</dbReference>
<dbReference type="PRINTS" id="PR00344">
    <property type="entry name" value="BCTRLSENSOR"/>
</dbReference>
<keyword evidence="8 17" id="KW-0418">Kinase</keyword>
<dbReference type="InterPro" id="IPR003594">
    <property type="entry name" value="HATPase_dom"/>
</dbReference>
<dbReference type="CDD" id="cd16916">
    <property type="entry name" value="HATPase_CheA-like"/>
    <property type="match status" value="1"/>
</dbReference>
<dbReference type="Gene3D" id="3.30.565.10">
    <property type="entry name" value="Histidine kinase-like ATPase, C-terminal domain"/>
    <property type="match status" value="1"/>
</dbReference>
<feature type="compositionally biased region" description="Low complexity" evidence="13">
    <location>
        <begin position="361"/>
        <end position="384"/>
    </location>
</feature>
<reference evidence="18" key="1">
    <citation type="submission" date="2015-08" db="EMBL/GenBank/DDBJ databases">
        <authorList>
            <person name="Varghese N."/>
        </authorList>
    </citation>
    <scope>NUCLEOTIDE SEQUENCE [LARGE SCALE GENOMIC DNA]</scope>
    <source>
        <strain evidence="18">DSM 17901</strain>
    </source>
</reference>
<evidence type="ECO:0000256" key="6">
    <source>
        <dbReference type="ARBA" id="ARBA00022679"/>
    </source>
</evidence>
<keyword evidence="18" id="KW-1185">Reference proteome</keyword>
<dbReference type="InterPro" id="IPR004358">
    <property type="entry name" value="Sig_transdc_His_kin-like_C"/>
</dbReference>
<dbReference type="InterPro" id="IPR002545">
    <property type="entry name" value="CheW-lke_dom"/>
</dbReference>
<dbReference type="AlphaFoldDB" id="A0A0K6GRV2"/>
<dbReference type="SUPFAM" id="SSF47226">
    <property type="entry name" value="Histidine-containing phosphotransfer domain, HPT domain"/>
    <property type="match status" value="1"/>
</dbReference>
<comment type="catalytic activity">
    <reaction evidence="1">
        <text>ATP + protein L-histidine = ADP + protein N-phospho-L-histidine.</text>
        <dbReference type="EC" id="2.7.13.3"/>
    </reaction>
</comment>
<dbReference type="PANTHER" id="PTHR43395:SF10">
    <property type="entry name" value="CHEMOTAXIS PROTEIN CHEA"/>
    <property type="match status" value="1"/>
</dbReference>
<keyword evidence="5 12" id="KW-0597">Phosphoprotein</keyword>
<dbReference type="FunFam" id="2.30.30.40:FF:000048">
    <property type="entry name" value="Chemotaxis protein CheA, putative"/>
    <property type="match status" value="1"/>
</dbReference>
<dbReference type="InterPro" id="IPR004105">
    <property type="entry name" value="CheA-like_dim"/>
</dbReference>
<evidence type="ECO:0000259" key="15">
    <source>
        <dbReference type="PROSITE" id="PS50851"/>
    </source>
</evidence>
<dbReference type="Pfam" id="PF01584">
    <property type="entry name" value="CheW"/>
    <property type="match status" value="1"/>
</dbReference>
<accession>A0A0K6GRV2</accession>
<evidence type="ECO:0000313" key="18">
    <source>
        <dbReference type="Proteomes" id="UP000243535"/>
    </source>
</evidence>
<dbReference type="GO" id="GO:0006935">
    <property type="term" value="P:chemotaxis"/>
    <property type="evidence" value="ECO:0007669"/>
    <property type="project" value="UniProtKB-KW"/>
</dbReference>
<evidence type="ECO:0000256" key="11">
    <source>
        <dbReference type="ARBA" id="ARBA00035100"/>
    </source>
</evidence>
<dbReference type="EC" id="2.7.13.3" evidence="2"/>
<dbReference type="Gene3D" id="2.30.30.40">
    <property type="entry name" value="SH3 Domains"/>
    <property type="match status" value="1"/>
</dbReference>
<evidence type="ECO:0000259" key="14">
    <source>
        <dbReference type="PROSITE" id="PS50109"/>
    </source>
</evidence>
<evidence type="ECO:0000256" key="12">
    <source>
        <dbReference type="PROSITE-ProRule" id="PRU00110"/>
    </source>
</evidence>
<dbReference type="Gene3D" id="1.10.287.560">
    <property type="entry name" value="Histidine kinase CheA-like, homodimeric domain"/>
    <property type="match status" value="1"/>
</dbReference>
<dbReference type="Pfam" id="PF01627">
    <property type="entry name" value="Hpt"/>
    <property type="match status" value="1"/>
</dbReference>
<comment type="function">
    <text evidence="11">Involved in the transmission of sensory signals from the chemoreceptors to the flagellar motors. CheA is autophosphorylated; it can transfer its phosphate group to either CheB or CheY.</text>
</comment>
<dbReference type="Proteomes" id="UP000243535">
    <property type="component" value="Unassembled WGS sequence"/>
</dbReference>
<evidence type="ECO:0000256" key="2">
    <source>
        <dbReference type="ARBA" id="ARBA00012438"/>
    </source>
</evidence>
<dbReference type="InterPro" id="IPR051315">
    <property type="entry name" value="Bact_Chemotaxis_CheA"/>
</dbReference>
<dbReference type="CDD" id="cd00088">
    <property type="entry name" value="HPT"/>
    <property type="match status" value="1"/>
</dbReference>
<evidence type="ECO:0000256" key="4">
    <source>
        <dbReference type="ARBA" id="ARBA00022500"/>
    </source>
</evidence>
<dbReference type="SMART" id="SM00387">
    <property type="entry name" value="HATPase_c"/>
    <property type="match status" value="1"/>
</dbReference>
<evidence type="ECO:0000313" key="17">
    <source>
        <dbReference type="EMBL" id="CUA81450.1"/>
    </source>
</evidence>
<keyword evidence="7" id="KW-0547">Nucleotide-binding</keyword>
<feature type="region of interest" description="Disordered" evidence="13">
    <location>
        <begin position="299"/>
        <end position="320"/>
    </location>
</feature>
<dbReference type="InterPro" id="IPR036641">
    <property type="entry name" value="HPT_dom_sf"/>
</dbReference>
<dbReference type="InterPro" id="IPR036097">
    <property type="entry name" value="HisK_dim/P_sf"/>
</dbReference>
<keyword evidence="10" id="KW-0902">Two-component regulatory system</keyword>
<dbReference type="SMART" id="SM01231">
    <property type="entry name" value="H-kinase_dim"/>
    <property type="match status" value="1"/>
</dbReference>
<evidence type="ECO:0000256" key="3">
    <source>
        <dbReference type="ARBA" id="ARBA00021495"/>
    </source>
</evidence>
<keyword evidence="6" id="KW-0808">Transferase</keyword>
<dbReference type="SMART" id="SM00073">
    <property type="entry name" value="HPT"/>
    <property type="match status" value="1"/>
</dbReference>
<dbReference type="OrthoDB" id="9146932at2"/>
<feature type="domain" description="CheW-like" evidence="15">
    <location>
        <begin position="633"/>
        <end position="768"/>
    </location>
</feature>
<dbReference type="Pfam" id="PF02895">
    <property type="entry name" value="H-kinase_dim"/>
    <property type="match status" value="1"/>
</dbReference>
<sequence>MAFDMSQFHQVFFDETDEHLASMEALLLGMDLSAPSADELNAIFRAAHSIKGGAATFGFEDLAGLTHIAEGLLDPIRKGEVSLTAPLVDALLEAKDVLLALLDAHRGGAPVPDADVERVATRLRTASVQPLPSQPDPVSSSPVLTHFSTPEAARQTGPFRIEIAVSAGQEVEDVLEGLRSFGVVAVLRRADPATGQPWLAEIETELTLDDIAETLAFTLSPAHFMVTPLPAPAEDEDFGLFEPVLPAREEGALQTDEVVLVEEEGFGLFAPLPPAGMVSANPEDGVLLEEDGFGLFEPLPSEGPAVAQPEGEGEWPVASASANGEVAYEEPGFGLFRPLPKHEAPEGEPAPPSAPAPQASPPAESARPATTTRNERAAASAAESSIRVSTDKVDLLLNLVGELVITQSMLQQSGSQLDPASHERLLHGISLLERNSRELQEAVMSIRMTPVSFVFSRFPRVVRDLASKLGKQVELKMVGENTELDKGFIEKLADPLTHLVRNSLDHGLEVPDARVAKGKSPVGRLTLRAFHQGGSIVIEVTDDGAGLSRERILSKARERGMAVSDALSDTEVWGLIFEPGFSTASTVTDVSGRGVGMDVVRRNIHAMGGQVSIDSLPDFGTTIAIQLPLTLAILDGMSVRIGEEIYILPLSFVVESLQPTAGQVHRVAGRGRVVNVRGEYLPIVALGELFLVPGAGQHPERGILIIVEADDCRMALLVDDLIGQQQFVVKNLETHYRKVEGVSGATILGNGQVALILDVTTIVRSQRQVSPLAGSEVMVGAA</sequence>
<dbReference type="CDD" id="cd00731">
    <property type="entry name" value="CheA_reg"/>
    <property type="match status" value="1"/>
</dbReference>
<evidence type="ECO:0000256" key="1">
    <source>
        <dbReference type="ARBA" id="ARBA00000085"/>
    </source>
</evidence>
<gene>
    <name evidence="17" type="ORF">Ga0061063_0292</name>
</gene>
<dbReference type="PROSITE" id="PS50894">
    <property type="entry name" value="HPT"/>
    <property type="match status" value="1"/>
</dbReference>
<evidence type="ECO:0000256" key="10">
    <source>
        <dbReference type="ARBA" id="ARBA00023012"/>
    </source>
</evidence>
<dbReference type="PROSITE" id="PS50851">
    <property type="entry name" value="CHEW"/>
    <property type="match status" value="1"/>
</dbReference>
<feature type="region of interest" description="Disordered" evidence="13">
    <location>
        <begin position="332"/>
        <end position="384"/>
    </location>
</feature>
<dbReference type="InterPro" id="IPR037006">
    <property type="entry name" value="CheA-like_homodim_sf"/>
</dbReference>
<dbReference type="EMBL" id="CYHA01000001">
    <property type="protein sequence ID" value="CUA81450.1"/>
    <property type="molecule type" value="Genomic_DNA"/>
</dbReference>
<feature type="domain" description="Histidine kinase" evidence="14">
    <location>
        <begin position="423"/>
        <end position="631"/>
    </location>
</feature>
<feature type="domain" description="HPt" evidence="16">
    <location>
        <begin position="1"/>
        <end position="105"/>
    </location>
</feature>
<dbReference type="SUPFAM" id="SSF55874">
    <property type="entry name" value="ATPase domain of HSP90 chaperone/DNA topoisomerase II/histidine kinase"/>
    <property type="match status" value="1"/>
</dbReference>
<dbReference type="STRING" id="375574.GCA_001418035_00092"/>
<protein>
    <recommendedName>
        <fullName evidence="3">Chemotaxis protein CheA</fullName>
        <ecNumber evidence="2">2.7.13.3</ecNumber>
    </recommendedName>
</protein>
<evidence type="ECO:0000259" key="16">
    <source>
        <dbReference type="PROSITE" id="PS50894"/>
    </source>
</evidence>
<keyword evidence="4" id="KW-0145">Chemotaxis</keyword>
<dbReference type="SMART" id="SM00260">
    <property type="entry name" value="CheW"/>
    <property type="match status" value="1"/>
</dbReference>
<proteinExistence type="predicted"/>
<evidence type="ECO:0000256" key="9">
    <source>
        <dbReference type="ARBA" id="ARBA00022840"/>
    </source>
</evidence>
<name>A0A0K6GRV2_9NEIS</name>
<dbReference type="SUPFAM" id="SSF47384">
    <property type="entry name" value="Homodimeric domain of signal transducing histidine kinase"/>
    <property type="match status" value="1"/>
</dbReference>
<evidence type="ECO:0000256" key="7">
    <source>
        <dbReference type="ARBA" id="ARBA00022741"/>
    </source>
</evidence>
<evidence type="ECO:0000256" key="8">
    <source>
        <dbReference type="ARBA" id="ARBA00022777"/>
    </source>
</evidence>